<comment type="similarity">
    <text evidence="3">Belongs to the flavin monoamine oxidase family.</text>
</comment>
<dbReference type="AlphaFoldDB" id="A0AAE9D9C4"/>
<feature type="region of interest" description="Disordered" evidence="7">
    <location>
        <begin position="15"/>
        <end position="49"/>
    </location>
</feature>
<evidence type="ECO:0000256" key="1">
    <source>
        <dbReference type="ARBA" id="ARBA00001974"/>
    </source>
</evidence>
<dbReference type="GO" id="GO:0140682">
    <property type="term" value="F:FAD-dependent H3K4me/H3K4me3 demethylase activity"/>
    <property type="evidence" value="ECO:0007669"/>
    <property type="project" value="UniProtKB-ARBA"/>
</dbReference>
<dbReference type="SUPFAM" id="SSF51905">
    <property type="entry name" value="FAD/NAD(P)-binding domain"/>
    <property type="match status" value="1"/>
</dbReference>
<proteinExistence type="inferred from homology"/>
<dbReference type="InterPro" id="IPR009057">
    <property type="entry name" value="Homeodomain-like_sf"/>
</dbReference>
<keyword evidence="6" id="KW-0560">Oxidoreductase</keyword>
<dbReference type="InterPro" id="IPR036188">
    <property type="entry name" value="FAD/NAD-bd_sf"/>
</dbReference>
<dbReference type="InterPro" id="IPR036388">
    <property type="entry name" value="WH-like_DNA-bd_sf"/>
</dbReference>
<feature type="domain" description="SWIRM" evidence="8">
    <location>
        <begin position="263"/>
        <end position="364"/>
    </location>
</feature>
<dbReference type="EMBL" id="CP090893">
    <property type="protein sequence ID" value="ULT99101.1"/>
    <property type="molecule type" value="Genomic_DNA"/>
</dbReference>
<dbReference type="GO" id="GO:0005634">
    <property type="term" value="C:nucleus"/>
    <property type="evidence" value="ECO:0007669"/>
    <property type="project" value="UniProtKB-SubCell"/>
</dbReference>
<dbReference type="PANTHER" id="PTHR10742">
    <property type="entry name" value="FLAVIN MONOAMINE OXIDASE"/>
    <property type="match status" value="1"/>
</dbReference>
<evidence type="ECO:0000256" key="7">
    <source>
        <dbReference type="SAM" id="MobiDB-lite"/>
    </source>
</evidence>
<dbReference type="Gene3D" id="3.50.50.60">
    <property type="entry name" value="FAD/NAD(P)-binding domain"/>
    <property type="match status" value="1"/>
</dbReference>
<name>A0AAE9D9C4_CAEBR</name>
<feature type="compositionally biased region" description="Acidic residues" evidence="7">
    <location>
        <begin position="20"/>
        <end position="44"/>
    </location>
</feature>
<evidence type="ECO:0000256" key="3">
    <source>
        <dbReference type="ARBA" id="ARBA00005995"/>
    </source>
</evidence>
<evidence type="ECO:0000256" key="5">
    <source>
        <dbReference type="ARBA" id="ARBA00022827"/>
    </source>
</evidence>
<evidence type="ECO:0000256" key="6">
    <source>
        <dbReference type="ARBA" id="ARBA00023002"/>
    </source>
</evidence>
<dbReference type="PANTHER" id="PTHR10742:SF410">
    <property type="entry name" value="LYSINE-SPECIFIC HISTONE DEMETHYLASE 2"/>
    <property type="match status" value="1"/>
</dbReference>
<dbReference type="PROSITE" id="PS50934">
    <property type="entry name" value="SWIRM"/>
    <property type="match status" value="1"/>
</dbReference>
<dbReference type="Proteomes" id="UP000827892">
    <property type="component" value="Chromosome III"/>
</dbReference>
<evidence type="ECO:0000259" key="8">
    <source>
        <dbReference type="PROSITE" id="PS50934"/>
    </source>
</evidence>
<evidence type="ECO:0000313" key="9">
    <source>
        <dbReference type="EMBL" id="ULT99101.1"/>
    </source>
</evidence>
<comment type="subcellular location">
    <subcellularLocation>
        <location evidence="2">Nucleus</location>
    </subcellularLocation>
</comment>
<dbReference type="InterPro" id="IPR002937">
    <property type="entry name" value="Amino_oxidase"/>
</dbReference>
<accession>A0AAE9D9C4</accession>
<organism evidence="9 10">
    <name type="scientific">Caenorhabditis briggsae</name>
    <dbReference type="NCBI Taxonomy" id="6238"/>
    <lineage>
        <taxon>Eukaryota</taxon>
        <taxon>Metazoa</taxon>
        <taxon>Ecdysozoa</taxon>
        <taxon>Nematoda</taxon>
        <taxon>Chromadorea</taxon>
        <taxon>Rhabditida</taxon>
        <taxon>Rhabditina</taxon>
        <taxon>Rhabditomorpha</taxon>
        <taxon>Rhabditoidea</taxon>
        <taxon>Rhabditidae</taxon>
        <taxon>Peloderinae</taxon>
        <taxon>Caenorhabditis</taxon>
    </lineage>
</organism>
<evidence type="ECO:0000256" key="2">
    <source>
        <dbReference type="ARBA" id="ARBA00004123"/>
    </source>
</evidence>
<keyword evidence="5" id="KW-0274">FAD</keyword>
<evidence type="ECO:0000256" key="4">
    <source>
        <dbReference type="ARBA" id="ARBA00022630"/>
    </source>
</evidence>
<reference evidence="9 10" key="1">
    <citation type="submission" date="2022-05" db="EMBL/GenBank/DDBJ databases">
        <title>Chromosome-level reference genomes for two strains of Caenorhabditis briggsae: an improved platform for comparative genomics.</title>
        <authorList>
            <person name="Stevens L."/>
            <person name="Andersen E.C."/>
        </authorList>
    </citation>
    <scope>NUCLEOTIDE SEQUENCE [LARGE SCALE GENOMIC DNA]</scope>
    <source>
        <strain evidence="9">QX1410_ONT</strain>
        <tissue evidence="9">Whole-organism</tissue>
    </source>
</reference>
<gene>
    <name evidence="9" type="ORF">L3Y34_000444</name>
</gene>
<dbReference type="Gene3D" id="3.90.660.10">
    <property type="match status" value="1"/>
</dbReference>
<comment type="cofactor">
    <cofactor evidence="1">
        <name>FAD</name>
        <dbReference type="ChEBI" id="CHEBI:57692"/>
    </cofactor>
</comment>
<sequence>MSKIEETEKAQLKVKIEIKEEIEEEEEIEGEEEEDDEESEEEEEPKMSRVKRACAMATEALKEAKKQRRCTWKIEENCVLALKNCRISANFGQRLSKTEACCAPCFSTTFRGKDYEQEFINWKLMAKDGQMHIKSDQFAKRYVNSRFLPFYKKCRLCGKYAQIATREPQTARQFADFQCPTGCENSEEPEDVEKVRRDSGWCFNEFGHPPLLQNNISYDLLVDHYVTRTTGMDATCQEGAELIENGGVAFRDTRKIMHMFYVPFTDVIANIVHPEFMETDEKFAFPKFADDPFSIYYLQVRNTIIAMWLKHPFAEITQKMVESQIIVRGHARIFFIEHLIRPILEFLTIKGIINYGAFDFRIDPLMGKVPKIAIIGAGISGMSTARHLQHLGINSVIFEAKDRYGGRMNDDRTLGVSVGKGAQIIVGNINNPITLLCEQIGLKYRNSNFFCPLIDETGQCLTFEKRELDDQVDLHYNNVLDAIRNKYQSNRNFPDCTLEEMFSKMSSGLLSAAELDHLYTRDFEKLIKNEKMFSKMSSGLLSAAELDHLYTRDFEKLLDFHLGNLEFSCGTAVANLSAKEYDHNEKFGNFAGEHAVVTDGAQRIVDYLQRGLEIRLNSPVKCIDWRGERRVRIQLESGEEQEFDRVVVTTSLAVLKKNPQMFNPRLPAEKRNAIDSLGAGLIEKMAVKFDRRFWSTVDAADGKRTEYFGKVPDSKSDRSLFNIFYDFSGKDPCGEEVYVLMSYVTAEHVNIVNELSDEQIAEKFVETLRKMFPNAEIHPLAQMCSHWGADPHIGMSYTFVPFGSDGDATYNRLKETVDDRIHFAGEHTIAAEPQTMAGAYLSGLREASKIVMSAKRNVMIE</sequence>
<evidence type="ECO:0000313" key="10">
    <source>
        <dbReference type="Proteomes" id="UP000827892"/>
    </source>
</evidence>
<dbReference type="SUPFAM" id="SSF54373">
    <property type="entry name" value="FAD-linked reductases, C-terminal domain"/>
    <property type="match status" value="1"/>
</dbReference>
<dbReference type="Pfam" id="PF01593">
    <property type="entry name" value="Amino_oxidase"/>
    <property type="match status" value="1"/>
</dbReference>
<dbReference type="InterPro" id="IPR007526">
    <property type="entry name" value="SWIRM"/>
</dbReference>
<dbReference type="InterPro" id="IPR050281">
    <property type="entry name" value="Flavin_monoamine_oxidase"/>
</dbReference>
<dbReference type="Gene3D" id="1.10.10.10">
    <property type="entry name" value="Winged helix-like DNA-binding domain superfamily/Winged helix DNA-binding domain"/>
    <property type="match status" value="1"/>
</dbReference>
<keyword evidence="4" id="KW-0285">Flavoprotein</keyword>
<protein>
    <recommendedName>
        <fullName evidence="8">SWIRM domain-containing protein</fullName>
    </recommendedName>
</protein>
<dbReference type="SUPFAM" id="SSF46689">
    <property type="entry name" value="Homeodomain-like"/>
    <property type="match status" value="1"/>
</dbReference>